<comment type="catalytic activity">
    <reaction evidence="1">
        <text>S-ubiquitinyl-[E2 ubiquitin-conjugating enzyme]-L-cysteine + [acceptor protein]-L-lysine = [E2 ubiquitin-conjugating enzyme]-L-cysteine + N(6)-ubiquitinyl-[acceptor protein]-L-lysine.</text>
        <dbReference type="EC" id="2.3.2.27"/>
    </reaction>
</comment>
<dbReference type="SUPFAM" id="SSF57850">
    <property type="entry name" value="RING/U-box"/>
    <property type="match status" value="1"/>
</dbReference>
<proteinExistence type="predicted"/>
<evidence type="ECO:0000259" key="9">
    <source>
        <dbReference type="PROSITE" id="PS50089"/>
    </source>
</evidence>
<dbReference type="WBParaSite" id="TMUE_2000006181.2">
    <property type="protein sequence ID" value="TMUE_2000006181.2"/>
    <property type="gene ID" value="WBGene00302598"/>
</dbReference>
<keyword evidence="6" id="KW-0833">Ubl conjugation pathway</keyword>
<sequence>MAESEQAVIAPPTSDCYFCYSCDRHVNQMTDEYTCPVCGTGFLEKVESAPSQPTNVQRNESPSFDSTWDRFDFSWESPSFVPASDSRRTSSASVDQLANERFLTELIGNLTNNDGYEFHVTFDRNDPHFVGFSATPYAAFTIEDDGLDAFVTQVLNQFEGGAPPLTAEEIRSVPVEKVEVGEEAIQCSVCFEEFFEGSMVRRLPCNHRFHDPCIVPWLQLHNSCPVCRKAILHHTRRRPFFLSTTPEPAPDDRIELD</sequence>
<dbReference type="STRING" id="70415.A0A5S6QFM6"/>
<dbReference type="PROSITE" id="PS50089">
    <property type="entry name" value="ZF_RING_2"/>
    <property type="match status" value="1"/>
</dbReference>
<dbReference type="PANTHER" id="PTHR45931">
    <property type="entry name" value="SI:CH211-59O9.10"/>
    <property type="match status" value="1"/>
</dbReference>
<keyword evidence="3" id="KW-0808">Transferase</keyword>
<evidence type="ECO:0000256" key="8">
    <source>
        <dbReference type="PROSITE-ProRule" id="PRU00175"/>
    </source>
</evidence>
<dbReference type="AlphaFoldDB" id="A0A5S6QFM6"/>
<dbReference type="PANTHER" id="PTHR45931:SF3">
    <property type="entry name" value="RING ZINC FINGER-CONTAINING PROTEIN"/>
    <property type="match status" value="1"/>
</dbReference>
<reference evidence="10" key="2">
    <citation type="submission" date="2014-03" db="EMBL/GenBank/DDBJ databases">
        <title>The whipworm genome and dual-species transcriptomics of an intimate host-pathogen interaction.</title>
        <authorList>
            <person name="Foth B.J."/>
            <person name="Tsai I.J."/>
            <person name="Reid A.J."/>
            <person name="Bancroft A.J."/>
            <person name="Nichol S."/>
            <person name="Tracey A."/>
            <person name="Holroyd N."/>
            <person name="Cotton J.A."/>
            <person name="Stanley E.J."/>
            <person name="Zarowiecki M."/>
            <person name="Liu J.Z."/>
            <person name="Huckvale T."/>
            <person name="Cooper P.J."/>
            <person name="Grencis R.K."/>
            <person name="Berriman M."/>
        </authorList>
    </citation>
    <scope>NUCLEOTIDE SEQUENCE [LARGE SCALE GENOMIC DNA]</scope>
    <source>
        <strain evidence="10">Edinburgh</strain>
    </source>
</reference>
<evidence type="ECO:0000256" key="3">
    <source>
        <dbReference type="ARBA" id="ARBA00022679"/>
    </source>
</evidence>
<dbReference type="InterPro" id="IPR001841">
    <property type="entry name" value="Znf_RING"/>
</dbReference>
<evidence type="ECO:0000256" key="5">
    <source>
        <dbReference type="ARBA" id="ARBA00022771"/>
    </source>
</evidence>
<feature type="domain" description="RING-type" evidence="9">
    <location>
        <begin position="187"/>
        <end position="228"/>
    </location>
</feature>
<dbReference type="Pfam" id="PF14369">
    <property type="entry name" value="Zn_ribbon_19"/>
    <property type="match status" value="1"/>
</dbReference>
<dbReference type="InterPro" id="IPR051834">
    <property type="entry name" value="RING_finger_E3_ligase"/>
</dbReference>
<evidence type="ECO:0000256" key="6">
    <source>
        <dbReference type="ARBA" id="ARBA00022786"/>
    </source>
</evidence>
<evidence type="ECO:0000256" key="1">
    <source>
        <dbReference type="ARBA" id="ARBA00000900"/>
    </source>
</evidence>
<keyword evidence="10" id="KW-1185">Reference proteome</keyword>
<evidence type="ECO:0000313" key="11">
    <source>
        <dbReference type="WBParaSite" id="TMUE_2000006181.1"/>
    </source>
</evidence>
<dbReference type="WBParaSite" id="TMUE_2000006181.1">
    <property type="protein sequence ID" value="TMUE_2000006181.1"/>
    <property type="gene ID" value="WBGene00302598"/>
</dbReference>
<dbReference type="InterPro" id="IPR013083">
    <property type="entry name" value="Znf_RING/FYVE/PHD"/>
</dbReference>
<protein>
    <recommendedName>
        <fullName evidence="2">RING-type E3 ubiquitin transferase</fullName>
        <ecNumber evidence="2">2.3.2.27</ecNumber>
    </recommendedName>
</protein>
<dbReference type="CDD" id="cd16454">
    <property type="entry name" value="RING-H2_PA-TM-RING"/>
    <property type="match status" value="1"/>
</dbReference>
<reference evidence="10" key="1">
    <citation type="submission" date="2013-11" db="EMBL/GenBank/DDBJ databases">
        <authorList>
            <person name="Aslett M."/>
        </authorList>
    </citation>
    <scope>NUCLEOTIDE SEQUENCE [LARGE SCALE GENOMIC DNA]</scope>
    <source>
        <strain evidence="10">Edinburgh</strain>
    </source>
</reference>
<reference evidence="11" key="3">
    <citation type="submission" date="2019-12" db="UniProtKB">
        <authorList>
            <consortium name="WormBaseParasite"/>
        </authorList>
    </citation>
    <scope>IDENTIFICATION</scope>
</reference>
<evidence type="ECO:0000256" key="4">
    <source>
        <dbReference type="ARBA" id="ARBA00022723"/>
    </source>
</evidence>
<evidence type="ECO:0000256" key="2">
    <source>
        <dbReference type="ARBA" id="ARBA00012483"/>
    </source>
</evidence>
<organism evidence="10 11">
    <name type="scientific">Trichuris muris</name>
    <name type="common">Mouse whipworm</name>
    <dbReference type="NCBI Taxonomy" id="70415"/>
    <lineage>
        <taxon>Eukaryota</taxon>
        <taxon>Metazoa</taxon>
        <taxon>Ecdysozoa</taxon>
        <taxon>Nematoda</taxon>
        <taxon>Enoplea</taxon>
        <taxon>Dorylaimia</taxon>
        <taxon>Trichinellida</taxon>
        <taxon>Trichuridae</taxon>
        <taxon>Trichuris</taxon>
    </lineage>
</organism>
<keyword evidence="4" id="KW-0479">Metal-binding</keyword>
<dbReference type="InterPro" id="IPR039525">
    <property type="entry name" value="RNF126-like_zinc-ribbon"/>
</dbReference>
<dbReference type="Gene3D" id="3.30.40.10">
    <property type="entry name" value="Zinc/RING finger domain, C3HC4 (zinc finger)"/>
    <property type="match status" value="1"/>
</dbReference>
<name>A0A5S6QFM6_TRIMR</name>
<dbReference type="GO" id="GO:0008270">
    <property type="term" value="F:zinc ion binding"/>
    <property type="evidence" value="ECO:0007669"/>
    <property type="project" value="UniProtKB-KW"/>
</dbReference>
<evidence type="ECO:0000256" key="7">
    <source>
        <dbReference type="ARBA" id="ARBA00022833"/>
    </source>
</evidence>
<evidence type="ECO:0000313" key="10">
    <source>
        <dbReference type="Proteomes" id="UP000046395"/>
    </source>
</evidence>
<dbReference type="EC" id="2.3.2.27" evidence="2"/>
<keyword evidence="7" id="KW-0862">Zinc</keyword>
<dbReference type="GO" id="GO:0005634">
    <property type="term" value="C:nucleus"/>
    <property type="evidence" value="ECO:0007669"/>
    <property type="project" value="TreeGrafter"/>
</dbReference>
<keyword evidence="5 8" id="KW-0863">Zinc-finger</keyword>
<dbReference type="Proteomes" id="UP000046395">
    <property type="component" value="Unassembled WGS sequence"/>
</dbReference>
<dbReference type="Pfam" id="PF13639">
    <property type="entry name" value="zf-RING_2"/>
    <property type="match status" value="1"/>
</dbReference>
<accession>A0A5S6QFM6</accession>
<dbReference type="GO" id="GO:0006511">
    <property type="term" value="P:ubiquitin-dependent protein catabolic process"/>
    <property type="evidence" value="ECO:0007669"/>
    <property type="project" value="TreeGrafter"/>
</dbReference>
<dbReference type="SMART" id="SM00184">
    <property type="entry name" value="RING"/>
    <property type="match status" value="1"/>
</dbReference>
<dbReference type="GO" id="GO:0061630">
    <property type="term" value="F:ubiquitin protein ligase activity"/>
    <property type="evidence" value="ECO:0007669"/>
    <property type="project" value="UniProtKB-EC"/>
</dbReference>